<gene>
    <name evidence="1" type="ORF">CPOL0286_LOCUS6253</name>
</gene>
<protein>
    <submittedName>
        <fullName evidence="1">Uncharacterized protein</fullName>
    </submittedName>
</protein>
<accession>A0A7S4MA33</accession>
<reference evidence="1" key="1">
    <citation type="submission" date="2021-01" db="EMBL/GenBank/DDBJ databases">
        <authorList>
            <person name="Corre E."/>
            <person name="Pelletier E."/>
            <person name="Niang G."/>
            <person name="Scheremetjew M."/>
            <person name="Finn R."/>
            <person name="Kale V."/>
            <person name="Holt S."/>
            <person name="Cochrane G."/>
            <person name="Meng A."/>
            <person name="Brown T."/>
            <person name="Cohen L."/>
        </authorList>
    </citation>
    <scope>NUCLEOTIDE SEQUENCE</scope>
    <source>
        <strain evidence="1">UIO037</strain>
    </source>
</reference>
<organism evidence="1">
    <name type="scientific">Prymnesium polylepis</name>
    <dbReference type="NCBI Taxonomy" id="72548"/>
    <lineage>
        <taxon>Eukaryota</taxon>
        <taxon>Haptista</taxon>
        <taxon>Haptophyta</taxon>
        <taxon>Prymnesiophyceae</taxon>
        <taxon>Prymnesiales</taxon>
        <taxon>Prymnesiaceae</taxon>
        <taxon>Prymnesium</taxon>
    </lineage>
</organism>
<dbReference type="EMBL" id="HBKO01013858">
    <property type="protein sequence ID" value="CAE2209564.1"/>
    <property type="molecule type" value="Transcribed_RNA"/>
</dbReference>
<proteinExistence type="predicted"/>
<sequence length="181" mass="19843">MTELLIPTQQPSQTYRGLPCVPVNAGCSGYCTTGCGALGAAAPRLPRGSRFPYDSLLSPTTLQLGRTFVIVIDIGGERDAPHLLLLHHRLPRRLLLVAPPLAPSPPPLLNRRPPHLRLLRLDLPPCHRLDRHPLRSSPLRHLLLLLLELVVSHYCAGSIDTYGEVRRGGPTEERPLLGGRA</sequence>
<name>A0A7S4MA33_9EUKA</name>
<dbReference type="AlphaFoldDB" id="A0A7S4MA33"/>
<evidence type="ECO:0000313" key="1">
    <source>
        <dbReference type="EMBL" id="CAE2209564.1"/>
    </source>
</evidence>